<dbReference type="EMBL" id="KV423940">
    <property type="protein sequence ID" value="KZT59475.1"/>
    <property type="molecule type" value="Genomic_DNA"/>
</dbReference>
<name>A0A165HME6_9BASI</name>
<dbReference type="InterPro" id="IPR000198">
    <property type="entry name" value="RhoGAP_dom"/>
</dbReference>
<feature type="domain" description="LIM zinc-binding" evidence="8">
    <location>
        <begin position="306"/>
        <end position="366"/>
    </location>
</feature>
<accession>A0A165HME6</accession>
<feature type="domain" description="LIM zinc-binding" evidence="8">
    <location>
        <begin position="243"/>
        <end position="305"/>
    </location>
</feature>
<keyword evidence="2 6" id="KW-0479">Metal-binding</keyword>
<feature type="region of interest" description="Disordered" evidence="7">
    <location>
        <begin position="873"/>
        <end position="933"/>
    </location>
</feature>
<evidence type="ECO:0000256" key="4">
    <source>
        <dbReference type="ARBA" id="ARBA00022833"/>
    </source>
</evidence>
<dbReference type="Pfam" id="PF00412">
    <property type="entry name" value="LIM"/>
    <property type="match status" value="2"/>
</dbReference>
<dbReference type="PROSITE" id="PS50238">
    <property type="entry name" value="RHOGAP"/>
    <property type="match status" value="1"/>
</dbReference>
<dbReference type="GO" id="GO:0030036">
    <property type="term" value="P:actin cytoskeleton organization"/>
    <property type="evidence" value="ECO:0007669"/>
    <property type="project" value="TreeGrafter"/>
</dbReference>
<dbReference type="GO" id="GO:0005634">
    <property type="term" value="C:nucleus"/>
    <property type="evidence" value="ECO:0007669"/>
    <property type="project" value="UniProtKB-SubCell"/>
</dbReference>
<feature type="compositionally biased region" description="Polar residues" evidence="7">
    <location>
        <begin position="225"/>
        <end position="235"/>
    </location>
</feature>
<dbReference type="Gene3D" id="1.10.555.10">
    <property type="entry name" value="Rho GTPase activation protein"/>
    <property type="match status" value="1"/>
</dbReference>
<dbReference type="InParanoid" id="A0A165HME6"/>
<feature type="compositionally biased region" description="Basic and acidic residues" evidence="7">
    <location>
        <begin position="95"/>
        <end position="109"/>
    </location>
</feature>
<feature type="compositionally biased region" description="Low complexity" evidence="7">
    <location>
        <begin position="188"/>
        <end position="216"/>
    </location>
</feature>
<keyword evidence="6" id="KW-0440">LIM domain</keyword>
<evidence type="ECO:0000256" key="2">
    <source>
        <dbReference type="ARBA" id="ARBA00022723"/>
    </source>
</evidence>
<dbReference type="OrthoDB" id="20689at2759"/>
<dbReference type="SUPFAM" id="SSF48350">
    <property type="entry name" value="GTPase activation domain, GAP"/>
    <property type="match status" value="1"/>
</dbReference>
<feature type="compositionally biased region" description="Polar residues" evidence="7">
    <location>
        <begin position="873"/>
        <end position="888"/>
    </location>
</feature>
<dbReference type="GO" id="GO:0046872">
    <property type="term" value="F:metal ion binding"/>
    <property type="evidence" value="ECO:0007669"/>
    <property type="project" value="UniProtKB-KW"/>
</dbReference>
<dbReference type="FunFam" id="2.10.110.10:FF:000058">
    <property type="entry name" value="Rho GTPase activator Lrg11"/>
    <property type="match status" value="1"/>
</dbReference>
<feature type="compositionally biased region" description="Pro residues" evidence="7">
    <location>
        <begin position="1389"/>
        <end position="1398"/>
    </location>
</feature>
<feature type="region of interest" description="Disordered" evidence="7">
    <location>
        <begin position="1"/>
        <end position="235"/>
    </location>
</feature>
<protein>
    <submittedName>
        <fullName evidence="10">RhoGAP-domain-containing protein</fullName>
    </submittedName>
</protein>
<dbReference type="CDD" id="cd09392">
    <property type="entry name" value="LIM2_Lrg1p_like"/>
    <property type="match status" value="1"/>
</dbReference>
<evidence type="ECO:0000256" key="1">
    <source>
        <dbReference type="ARBA" id="ARBA00004123"/>
    </source>
</evidence>
<proteinExistence type="predicted"/>
<reference evidence="10 11" key="1">
    <citation type="journal article" date="2016" name="Mol. Biol. Evol.">
        <title>Comparative Genomics of Early-Diverging Mushroom-Forming Fungi Provides Insights into the Origins of Lignocellulose Decay Capabilities.</title>
        <authorList>
            <person name="Nagy L.G."/>
            <person name="Riley R."/>
            <person name="Tritt A."/>
            <person name="Adam C."/>
            <person name="Daum C."/>
            <person name="Floudas D."/>
            <person name="Sun H."/>
            <person name="Yadav J.S."/>
            <person name="Pangilinan J."/>
            <person name="Larsson K.H."/>
            <person name="Matsuura K."/>
            <person name="Barry K."/>
            <person name="Labutti K."/>
            <person name="Kuo R."/>
            <person name="Ohm R.A."/>
            <person name="Bhattacharya S.S."/>
            <person name="Shirouzu T."/>
            <person name="Yoshinaga Y."/>
            <person name="Martin F.M."/>
            <person name="Grigoriev I.V."/>
            <person name="Hibbett D.S."/>
        </authorList>
    </citation>
    <scope>NUCLEOTIDE SEQUENCE [LARGE SCALE GENOMIC DNA]</scope>
    <source>
        <strain evidence="10 11">HHB12733</strain>
    </source>
</reference>
<evidence type="ECO:0000313" key="11">
    <source>
        <dbReference type="Proteomes" id="UP000076842"/>
    </source>
</evidence>
<comment type="subcellular location">
    <subcellularLocation>
        <location evidence="1">Nucleus</location>
    </subcellularLocation>
</comment>
<dbReference type="PROSITE" id="PS00478">
    <property type="entry name" value="LIM_DOMAIN_1"/>
    <property type="match status" value="2"/>
</dbReference>
<feature type="compositionally biased region" description="Polar residues" evidence="7">
    <location>
        <begin position="1426"/>
        <end position="1437"/>
    </location>
</feature>
<dbReference type="STRING" id="1353952.A0A165HME6"/>
<feature type="compositionally biased region" description="Pro residues" evidence="7">
    <location>
        <begin position="413"/>
        <end position="431"/>
    </location>
</feature>
<dbReference type="Gene3D" id="2.10.110.10">
    <property type="entry name" value="Cysteine Rich Protein"/>
    <property type="match status" value="3"/>
</dbReference>
<feature type="compositionally biased region" description="Polar residues" evidence="7">
    <location>
        <begin position="1458"/>
        <end position="1470"/>
    </location>
</feature>
<dbReference type="SMART" id="SM00324">
    <property type="entry name" value="RhoGAP"/>
    <property type="match status" value="1"/>
</dbReference>
<evidence type="ECO:0000256" key="6">
    <source>
        <dbReference type="PROSITE-ProRule" id="PRU00125"/>
    </source>
</evidence>
<keyword evidence="5" id="KW-0539">Nucleus</keyword>
<dbReference type="Pfam" id="PF00620">
    <property type="entry name" value="RhoGAP"/>
    <property type="match status" value="1"/>
</dbReference>
<evidence type="ECO:0000259" key="9">
    <source>
        <dbReference type="PROSITE" id="PS50238"/>
    </source>
</evidence>
<feature type="compositionally biased region" description="Pro residues" evidence="7">
    <location>
        <begin position="899"/>
        <end position="922"/>
    </location>
</feature>
<evidence type="ECO:0000256" key="5">
    <source>
        <dbReference type="ARBA" id="ARBA00023242"/>
    </source>
</evidence>
<keyword evidence="4 6" id="KW-0862">Zinc</keyword>
<evidence type="ECO:0000256" key="7">
    <source>
        <dbReference type="SAM" id="MobiDB-lite"/>
    </source>
</evidence>
<evidence type="ECO:0000313" key="10">
    <source>
        <dbReference type="EMBL" id="KZT59475.1"/>
    </source>
</evidence>
<dbReference type="PANTHER" id="PTHR24215:SF10">
    <property type="entry name" value="RHO-GTPASE-ACTIVATING PROTEIN LRG1"/>
    <property type="match status" value="1"/>
</dbReference>
<keyword evidence="3" id="KW-0677">Repeat</keyword>
<dbReference type="GO" id="GO:0030695">
    <property type="term" value="F:GTPase regulator activity"/>
    <property type="evidence" value="ECO:0007669"/>
    <property type="project" value="UniProtKB-ARBA"/>
</dbReference>
<keyword evidence="11" id="KW-1185">Reference proteome</keyword>
<organism evidence="10 11">
    <name type="scientific">Calocera cornea HHB12733</name>
    <dbReference type="NCBI Taxonomy" id="1353952"/>
    <lineage>
        <taxon>Eukaryota</taxon>
        <taxon>Fungi</taxon>
        <taxon>Dikarya</taxon>
        <taxon>Basidiomycota</taxon>
        <taxon>Agaricomycotina</taxon>
        <taxon>Dacrymycetes</taxon>
        <taxon>Dacrymycetales</taxon>
        <taxon>Dacrymycetaceae</taxon>
        <taxon>Calocera</taxon>
    </lineage>
</organism>
<dbReference type="PANTHER" id="PTHR24215">
    <property type="entry name" value="RHO-GTPASE-ACTIVATING PROTEIN LRG1"/>
    <property type="match status" value="1"/>
</dbReference>
<evidence type="ECO:0000259" key="8">
    <source>
        <dbReference type="PROSITE" id="PS50023"/>
    </source>
</evidence>
<feature type="domain" description="Rho-GAP" evidence="9">
    <location>
        <begin position="1090"/>
        <end position="1292"/>
    </location>
</feature>
<dbReference type="Proteomes" id="UP000076842">
    <property type="component" value="Unassembled WGS sequence"/>
</dbReference>
<dbReference type="GO" id="GO:0005737">
    <property type="term" value="C:cytoplasm"/>
    <property type="evidence" value="ECO:0007669"/>
    <property type="project" value="TreeGrafter"/>
</dbReference>
<dbReference type="SUPFAM" id="SSF57716">
    <property type="entry name" value="Glucocorticoid receptor-like (DNA-binding domain)"/>
    <property type="match status" value="2"/>
</dbReference>
<dbReference type="InterPro" id="IPR001781">
    <property type="entry name" value="Znf_LIM"/>
</dbReference>
<dbReference type="CDD" id="cd09391">
    <property type="entry name" value="LIM1_Lrg1p_like"/>
    <property type="match status" value="1"/>
</dbReference>
<dbReference type="GO" id="GO:0007165">
    <property type="term" value="P:signal transduction"/>
    <property type="evidence" value="ECO:0007669"/>
    <property type="project" value="InterPro"/>
</dbReference>
<dbReference type="SMART" id="SM00132">
    <property type="entry name" value="LIM"/>
    <property type="match status" value="2"/>
</dbReference>
<feature type="region of interest" description="Disordered" evidence="7">
    <location>
        <begin position="1353"/>
        <end position="1481"/>
    </location>
</feature>
<dbReference type="FunCoup" id="A0A165HME6">
    <property type="interactions" value="216"/>
</dbReference>
<dbReference type="PROSITE" id="PS50023">
    <property type="entry name" value="LIM_DOMAIN_2"/>
    <property type="match status" value="2"/>
</dbReference>
<gene>
    <name evidence="10" type="ORF">CALCODRAFT_493614</name>
</gene>
<sequence length="1481" mass="164745">MYRPGRARSQSPARPASTPVGDPSNGPELAHNSSDQRPDLQGTFSSIMQRWANKGHAPLSSGGPSSAPPIRSPDSRLPMVDDRPRRSSTVGSPGEQDRERDYFDRDKGRAGGVKDSPTRLNTLPTNIAPRQRAPTPQGRSMDVQQELAYAHHRSGSPGPTPQAQHPSVGLQPHVHPPTIRQQSERADSPASSVSSRDSMHGPPSQAQMQAQIQSQPRPRPPSSSGSDVSLPNRTVTPSTFQQPICCTCYLVMTGQFVRALGNVYHLDCFRCRDCDRPVAQKFFPIEGADGRQQPLCERDYFRRLNLICGKCGEALRGSYITACNKKYHVEHFTCSVCPTLFGQSDSYYEHGGDVYCHFHYSTRFATKCVGCGSAILKQFVEINRNQRNECWHPECYMIHRFWNVKMTSKLPPSEVPPLPPDPNPDGSPPELQPTYQREEATETAVSLRNKQRQMEQQVYRIWNTLSQFEESSATCIQNMLNHVANGHWLEAIRFAEKFILHVEVLFAVVDDLEAQFIKFNAKGMSHIREARMLCRKTVDLFTLLSRTEHTVDRRMKFTEELLAVVTGLAHYLKILIRIALTGSLKLEREYDDRNAGSSMLDKLQGLVRDGVNPSAARVTRTVGGGTPGTQGVIYGYKCLSPEYAGESPFSPNVTDAQQMDPPSDLCIECNQTVEEDCARLGTYTRWHSQCLKCERCGRTALAPSKKELAAASSEEGAPPKISTSRRPPALVQEFVYRPGQKKPKQLGEPAPSSILCINDGEPDCLPGFEAVTKLEQFAYLLNVALRRLYDLLRKKGWMVLPSASAASDTSSDTRSLAESYRDSTEIMRLKSVHLDRKLSATARLPKRSTIVESPSGKIAQPTDATFHSSIASRITPSAESSHQQQQGALSYRPQGQPYAPVPTRPEQPPPVLAHQQLPPPPLQAGRLQSPSPGPVSIGADGVAVVRPSFARNNTSVRIIPESDESVTAVDSSVARTSTIQESAHEGDAFNVEDDAITLADIPHMIEAEQAREQQRSLPRQAGKPMIAELSALELMVLKHFAVLVLNKSPLKDQFDLDEILDLIEVKNKGLWGKLFKGEKKNIKKKGAFGIPLELLVDKEGVDSLLGSSRSPLRVPSFIDDIVSAMKQMDMSVEGVFRKNGNIRRLKEIADHIDRDPSTVDLSTESPVQLAALLKKFLGELPDPLLTFKLHKLFTATQKFSNVDDRRKYMHLVAMVLPKAHRDTAEVLFVFLKWVASFSHIDAETGSKMDLQNLATVIAPSVLYSRGRDPARDEIFLAIRVVSHFLELQDELYAVPDEFIPILHDMDYFINCAELPRKEILKKCETYWKIRHPKPGANGLPPSNSYRDGLARHEAYRGDSQPRLITRRSDPAMSHRPSPPQHASGTRTPHAPPPPPPQPNHAGEIMSQNLGSWVDVHAPDGMYGSPPNGQHMQQSRNSAYEPVRQQARQPDARWMPQQERPQTGSRPTSYVRTEAYQSGYPP</sequence>
<dbReference type="InterPro" id="IPR008936">
    <property type="entry name" value="Rho_GTPase_activation_prot"/>
</dbReference>
<evidence type="ECO:0000256" key="3">
    <source>
        <dbReference type="ARBA" id="ARBA00022737"/>
    </source>
</evidence>
<feature type="region of interest" description="Disordered" evidence="7">
    <location>
        <begin position="412"/>
        <end position="440"/>
    </location>
</feature>